<protein>
    <submittedName>
        <fullName evidence="2">Uncharacterized protein</fullName>
    </submittedName>
</protein>
<dbReference type="EMBL" id="JYDV01004218">
    <property type="protein sequence ID" value="KRY95615.1"/>
    <property type="molecule type" value="Genomic_DNA"/>
</dbReference>
<gene>
    <name evidence="2" type="ORF">T4C_12107</name>
</gene>
<evidence type="ECO:0000313" key="2">
    <source>
        <dbReference type="EMBL" id="KRY95615.1"/>
    </source>
</evidence>
<feature type="region of interest" description="Disordered" evidence="1">
    <location>
        <begin position="44"/>
        <end position="81"/>
    </location>
</feature>
<feature type="compositionally biased region" description="Polar residues" evidence="1">
    <location>
        <begin position="72"/>
        <end position="81"/>
    </location>
</feature>
<feature type="non-terminal residue" evidence="2">
    <location>
        <position position="81"/>
    </location>
</feature>
<sequence length="81" mass="8940">MDQAVHPQHKQMYLDCQSKKVIQLKEQVLFNTKMYNVGFLHSPSDQLPIPGKGSPTGQSSPSHDAVPGLTIPKSTSSYYVP</sequence>
<proteinExistence type="predicted"/>
<dbReference type="Proteomes" id="UP000054826">
    <property type="component" value="Unassembled WGS sequence"/>
</dbReference>
<accession>A0A0V1GBP1</accession>
<reference evidence="2 3" key="1">
    <citation type="submission" date="2015-01" db="EMBL/GenBank/DDBJ databases">
        <title>Evolution of Trichinella species and genotypes.</title>
        <authorList>
            <person name="Korhonen P.K."/>
            <person name="Edoardo P."/>
            <person name="Giuseppe L.R."/>
            <person name="Gasser R.B."/>
        </authorList>
    </citation>
    <scope>NUCLEOTIDE SEQUENCE [LARGE SCALE GENOMIC DNA]</scope>
    <source>
        <strain evidence="2">ISS176</strain>
    </source>
</reference>
<evidence type="ECO:0000313" key="3">
    <source>
        <dbReference type="Proteomes" id="UP000054826"/>
    </source>
</evidence>
<organism evidence="2 3">
    <name type="scientific">Trichinella pseudospiralis</name>
    <name type="common">Parasitic roundworm</name>
    <dbReference type="NCBI Taxonomy" id="6337"/>
    <lineage>
        <taxon>Eukaryota</taxon>
        <taxon>Metazoa</taxon>
        <taxon>Ecdysozoa</taxon>
        <taxon>Nematoda</taxon>
        <taxon>Enoplea</taxon>
        <taxon>Dorylaimia</taxon>
        <taxon>Trichinellida</taxon>
        <taxon>Trichinellidae</taxon>
        <taxon>Trichinella</taxon>
    </lineage>
</organism>
<evidence type="ECO:0000256" key="1">
    <source>
        <dbReference type="SAM" id="MobiDB-lite"/>
    </source>
</evidence>
<comment type="caution">
    <text evidence="2">The sequence shown here is derived from an EMBL/GenBank/DDBJ whole genome shotgun (WGS) entry which is preliminary data.</text>
</comment>
<dbReference type="AlphaFoldDB" id="A0A0V1GBP1"/>
<name>A0A0V1GBP1_TRIPS</name>